<evidence type="ECO:0000313" key="3">
    <source>
        <dbReference type="EMBL" id="KAK3680103.1"/>
    </source>
</evidence>
<organism evidence="3 4">
    <name type="scientific">Recurvomyces mirabilis</name>
    <dbReference type="NCBI Taxonomy" id="574656"/>
    <lineage>
        <taxon>Eukaryota</taxon>
        <taxon>Fungi</taxon>
        <taxon>Dikarya</taxon>
        <taxon>Ascomycota</taxon>
        <taxon>Pezizomycotina</taxon>
        <taxon>Dothideomycetes</taxon>
        <taxon>Dothideomycetidae</taxon>
        <taxon>Mycosphaerellales</taxon>
        <taxon>Teratosphaeriaceae</taxon>
        <taxon>Recurvomyces</taxon>
    </lineage>
</organism>
<keyword evidence="4" id="KW-1185">Reference proteome</keyword>
<accession>A0AAE1C6N1</accession>
<name>A0AAE1C6N1_9PEZI</name>
<dbReference type="AlphaFoldDB" id="A0AAE1C6N1"/>
<comment type="caution">
    <text evidence="3">The sequence shown here is derived from an EMBL/GenBank/DDBJ whole genome shotgun (WGS) entry which is preliminary data.</text>
</comment>
<dbReference type="SMART" id="SM00672">
    <property type="entry name" value="CAP10"/>
    <property type="match status" value="1"/>
</dbReference>
<dbReference type="Pfam" id="PF05686">
    <property type="entry name" value="Glyco_transf_90"/>
    <property type="match status" value="1"/>
</dbReference>
<feature type="domain" description="Glycosyl transferase CAP10" evidence="2">
    <location>
        <begin position="351"/>
        <end position="653"/>
    </location>
</feature>
<protein>
    <recommendedName>
        <fullName evidence="2">Glycosyl transferase CAP10 domain-containing protein</fullName>
    </recommendedName>
</protein>
<dbReference type="EMBL" id="JAUTXT010000001">
    <property type="protein sequence ID" value="KAK3680103.1"/>
    <property type="molecule type" value="Genomic_DNA"/>
</dbReference>
<feature type="transmembrane region" description="Helical" evidence="1">
    <location>
        <begin position="20"/>
        <end position="38"/>
    </location>
</feature>
<keyword evidence="1" id="KW-0812">Transmembrane</keyword>
<dbReference type="Proteomes" id="UP001274830">
    <property type="component" value="Unassembled WGS sequence"/>
</dbReference>
<evidence type="ECO:0000259" key="2">
    <source>
        <dbReference type="SMART" id="SM00672"/>
    </source>
</evidence>
<dbReference type="InterPro" id="IPR051091">
    <property type="entry name" value="O-Glucosyltr/Glycosyltrsf_90"/>
</dbReference>
<evidence type="ECO:0000313" key="4">
    <source>
        <dbReference type="Proteomes" id="UP001274830"/>
    </source>
</evidence>
<gene>
    <name evidence="3" type="ORF">LTR78_000480</name>
</gene>
<sequence length="678" mass="78514">MRERRRSHGSHGPPPSRRIIYLAIGSLLLLLVTNIYLLNTTAACDVLYAEWLPASSGTHEQRLGGHIWRKSREPAASRGVQDEHPIRHLMQLADHRFKIYDADRSLTFKGTVDKYRRKYGRYPPPGFKAWYKFARERNVHNIDDFDQIYADLRPFWAIPPTDIRHYAAHASDIRDHGVSVVSLRSGQVFQELWGWRSETFVRMLSSFAHWLPDMDIAMNRMDQPRVVVPWEELQEMLKIEEKSRTLEEMGMVDAFTKNMSGFWERRPPAPEPTWLSKWSPFWFPIEHVEDSANPPPEYGWFWHGGKQYMDIAGKACPPDSYARNPDSAFHLMAAEGRYKNELGGFVTNFNTSSDLCTVGPQLHDLHGMLSSAASVLATHKLVPIFGECKVNVNNDILFPANMYWKRDKRYQYNSEQDISWDDKDDMMPWRGVTSGGTAFEDKPEQWRSMHRQRLVQLANSTILSESDTSTNILDLTDPVAGAYGPQPFHPASFAADHTNIGFTEKIACLPNCDFYNSTFTLLNQTTFAQTFGSKYLVDIDGHSFSGRWRAFLQSRSLGIKATIFREWHDSRLWAWRHFVPMDNRFDDLYSLLTYFIGFDDENNGAVTVPRHDYEAFTLAQQGREWAEKVLRKEDMEIYLFRLLLEYGRVIDDKRKKIGFVGDGGEEMEEFDRRVPAVE</sequence>
<dbReference type="PANTHER" id="PTHR12203:SF22">
    <property type="entry name" value="CAPSULE ASSOCIATED PROTEIN"/>
    <property type="match status" value="1"/>
</dbReference>
<reference evidence="3" key="1">
    <citation type="submission" date="2023-07" db="EMBL/GenBank/DDBJ databases">
        <title>Black Yeasts Isolated from many extreme environments.</title>
        <authorList>
            <person name="Coleine C."/>
            <person name="Stajich J.E."/>
            <person name="Selbmann L."/>
        </authorList>
    </citation>
    <scope>NUCLEOTIDE SEQUENCE</scope>
    <source>
        <strain evidence="3">CCFEE 5485</strain>
    </source>
</reference>
<keyword evidence="1" id="KW-1133">Transmembrane helix</keyword>
<evidence type="ECO:0000256" key="1">
    <source>
        <dbReference type="SAM" id="Phobius"/>
    </source>
</evidence>
<keyword evidence="1" id="KW-0472">Membrane</keyword>
<dbReference type="InterPro" id="IPR006598">
    <property type="entry name" value="CAP10"/>
</dbReference>
<proteinExistence type="predicted"/>
<dbReference type="PANTHER" id="PTHR12203">
    <property type="entry name" value="KDEL LYS-ASP-GLU-LEU CONTAINING - RELATED"/>
    <property type="match status" value="1"/>
</dbReference>